<comment type="catalytic activity">
    <reaction evidence="20">
        <text>[GlcNAc-(1-&gt;4)-Mur2Ac(oyl-L-Ala-gamma-D-Glu-L-Lys-D-Ala-D-Ala)](n)-di-trans,octa-cis-undecaprenyl diphosphate + beta-D-GlcNAc-(1-&gt;4)-Mur2Ac(oyl-L-Ala-gamma-D-Glu-L-Lys-D-Ala-D-Ala)-di-trans,octa-cis-undecaprenyl diphosphate = [GlcNAc-(1-&gt;4)-Mur2Ac(oyl-L-Ala-gamma-D-Glu-L-Lys-D-Ala-D-Ala)](n+1)-di-trans,octa-cis-undecaprenyl diphosphate + di-trans,octa-cis-undecaprenyl diphosphate + H(+)</text>
        <dbReference type="Rhea" id="RHEA:23708"/>
        <dbReference type="Rhea" id="RHEA-COMP:9602"/>
        <dbReference type="Rhea" id="RHEA-COMP:9603"/>
        <dbReference type="ChEBI" id="CHEBI:15378"/>
        <dbReference type="ChEBI" id="CHEBI:58405"/>
        <dbReference type="ChEBI" id="CHEBI:60033"/>
        <dbReference type="ChEBI" id="CHEBI:78435"/>
        <dbReference type="EC" id="2.4.99.28"/>
    </reaction>
</comment>
<dbReference type="InterPro" id="IPR001182">
    <property type="entry name" value="FtsW/RodA"/>
</dbReference>
<keyword evidence="3" id="KW-1003">Cell membrane</keyword>
<dbReference type="GO" id="GO:0008955">
    <property type="term" value="F:peptidoglycan glycosyltransferase activity"/>
    <property type="evidence" value="ECO:0007669"/>
    <property type="project" value="UniProtKB-EC"/>
</dbReference>
<protein>
    <recommendedName>
        <fullName evidence="17">Probable peptidoglycan glycosyltransferase FtsW</fullName>
        <ecNumber evidence="19">2.4.99.28</ecNumber>
    </recommendedName>
    <alternativeName>
        <fullName evidence="18">Cell division protein FtsW</fullName>
    </alternativeName>
    <alternativeName>
        <fullName evidence="15">Cell wall polymerase</fullName>
    </alternativeName>
    <alternativeName>
        <fullName evidence="14">Peptidoglycan polymerase</fullName>
    </alternativeName>
</protein>
<evidence type="ECO:0000256" key="13">
    <source>
        <dbReference type="ARBA" id="ARBA00023316"/>
    </source>
</evidence>
<keyword evidence="5" id="KW-0328">Glycosyltransferase</keyword>
<comment type="caution">
    <text evidence="22">The sequence shown here is derived from an EMBL/GenBank/DDBJ whole genome shotgun (WGS) entry which is preliminary data.</text>
</comment>
<keyword evidence="11 21" id="KW-0472">Membrane</keyword>
<dbReference type="PANTHER" id="PTHR30474">
    <property type="entry name" value="CELL CYCLE PROTEIN"/>
    <property type="match status" value="1"/>
</dbReference>
<feature type="transmembrane region" description="Helical" evidence="21">
    <location>
        <begin position="153"/>
        <end position="174"/>
    </location>
</feature>
<evidence type="ECO:0000256" key="9">
    <source>
        <dbReference type="ARBA" id="ARBA00022984"/>
    </source>
</evidence>
<keyword evidence="10 21" id="KW-1133">Transmembrane helix</keyword>
<reference evidence="22 23" key="1">
    <citation type="submission" date="2018-05" db="EMBL/GenBank/DDBJ databases">
        <authorList>
            <person name="Lanie J.A."/>
            <person name="Ng W.-L."/>
            <person name="Kazmierczak K.M."/>
            <person name="Andrzejewski T.M."/>
            <person name="Davidsen T.M."/>
            <person name="Wayne K.J."/>
            <person name="Tettelin H."/>
            <person name="Glass J.I."/>
            <person name="Rusch D."/>
            <person name="Podicherti R."/>
            <person name="Tsui H.-C.T."/>
            <person name="Winkler M.E."/>
        </authorList>
    </citation>
    <scope>NUCLEOTIDE SEQUENCE [LARGE SCALE GENOMIC DNA]</scope>
    <source>
        <strain evidence="22 23">BUT-10</strain>
    </source>
</reference>
<sequence>MKPVSHAHAFARSDRSPLGVWWWTVDRWMLGVVALLIGIGVLMSFAASPAAAARMNIGDPFHFAVRQCVFAGAAAFVLLTISMLDVKGVRRAAFFIWLFAIAVMIALPFIGHSAKGATRWLQFGSFTFQPSEYMKPALIILVAWMFAEGQKGQGVPGVSIAFGLYAISVGLLLIQPDVGQTVLITVAFGAAFWMAGVPMSWVMLLGATAIAGLSSTYFLFPHVASRVDRFLSPDKADTHQVDRAAEAISAGGFFGRGPGEGVMKRHVPDLHTDFIYSVGAEEYGLIFSLLLVALFGFVVVRGLYRAMKLSDPFEQVAAAGLFVLVGQQAIINVAVNLNLIPTKGMTLPFISYGGSSMLAMGLTMGLALALTRRRPGAYTPTEGLAKAGAYA</sequence>
<feature type="transmembrane region" description="Helical" evidence="21">
    <location>
        <begin position="349"/>
        <end position="370"/>
    </location>
</feature>
<dbReference type="OrthoDB" id="9768187at2"/>
<evidence type="ECO:0000256" key="1">
    <source>
        <dbReference type="ARBA" id="ARBA00004651"/>
    </source>
</evidence>
<keyword evidence="6" id="KW-0808">Transferase</keyword>
<feature type="transmembrane region" description="Helical" evidence="21">
    <location>
        <begin position="28"/>
        <end position="47"/>
    </location>
</feature>
<evidence type="ECO:0000256" key="7">
    <source>
        <dbReference type="ARBA" id="ARBA00022692"/>
    </source>
</evidence>
<keyword evidence="12" id="KW-0131">Cell cycle</keyword>
<proteinExistence type="inferred from homology"/>
<evidence type="ECO:0000256" key="12">
    <source>
        <dbReference type="ARBA" id="ARBA00023306"/>
    </source>
</evidence>
<dbReference type="GO" id="GO:0008360">
    <property type="term" value="P:regulation of cell shape"/>
    <property type="evidence" value="ECO:0007669"/>
    <property type="project" value="UniProtKB-KW"/>
</dbReference>
<feature type="transmembrane region" description="Helical" evidence="21">
    <location>
        <begin position="316"/>
        <end position="337"/>
    </location>
</feature>
<evidence type="ECO:0000256" key="18">
    <source>
        <dbReference type="ARBA" id="ARBA00041418"/>
    </source>
</evidence>
<evidence type="ECO:0000256" key="17">
    <source>
        <dbReference type="ARBA" id="ARBA00041185"/>
    </source>
</evidence>
<dbReference type="GO" id="GO:0032153">
    <property type="term" value="C:cell division site"/>
    <property type="evidence" value="ECO:0007669"/>
    <property type="project" value="TreeGrafter"/>
</dbReference>
<evidence type="ECO:0000256" key="10">
    <source>
        <dbReference type="ARBA" id="ARBA00022989"/>
    </source>
</evidence>
<keyword evidence="7 21" id="KW-0812">Transmembrane</keyword>
<evidence type="ECO:0000256" key="16">
    <source>
        <dbReference type="ARBA" id="ARBA00038053"/>
    </source>
</evidence>
<evidence type="ECO:0000256" key="3">
    <source>
        <dbReference type="ARBA" id="ARBA00022475"/>
    </source>
</evidence>
<comment type="pathway">
    <text evidence="2">Cell wall biogenesis; peptidoglycan biosynthesis.</text>
</comment>
<evidence type="ECO:0000256" key="6">
    <source>
        <dbReference type="ARBA" id="ARBA00022679"/>
    </source>
</evidence>
<evidence type="ECO:0000256" key="15">
    <source>
        <dbReference type="ARBA" id="ARBA00033270"/>
    </source>
</evidence>
<evidence type="ECO:0000256" key="4">
    <source>
        <dbReference type="ARBA" id="ARBA00022618"/>
    </source>
</evidence>
<keyword evidence="13" id="KW-0961">Cell wall biogenesis/degradation</keyword>
<feature type="transmembrane region" description="Helical" evidence="21">
    <location>
        <begin position="186"/>
        <end position="211"/>
    </location>
</feature>
<organism evidence="22 23">
    <name type="scientific">Phenylobacterium kunshanense</name>
    <dbReference type="NCBI Taxonomy" id="1445034"/>
    <lineage>
        <taxon>Bacteria</taxon>
        <taxon>Pseudomonadati</taxon>
        <taxon>Pseudomonadota</taxon>
        <taxon>Alphaproteobacteria</taxon>
        <taxon>Caulobacterales</taxon>
        <taxon>Caulobacteraceae</taxon>
        <taxon>Phenylobacterium</taxon>
    </lineage>
</organism>
<dbReference type="AlphaFoldDB" id="A0A328BGQ9"/>
<dbReference type="RefSeq" id="WP_111275749.1">
    <property type="nucleotide sequence ID" value="NZ_QFYS01000003.1"/>
</dbReference>
<dbReference type="PANTHER" id="PTHR30474:SF2">
    <property type="entry name" value="PEPTIDOGLYCAN GLYCOSYLTRANSFERASE FTSW-RELATED"/>
    <property type="match status" value="1"/>
</dbReference>
<keyword evidence="23" id="KW-1185">Reference proteome</keyword>
<evidence type="ECO:0000313" key="22">
    <source>
        <dbReference type="EMBL" id="RAK66440.1"/>
    </source>
</evidence>
<feature type="transmembrane region" description="Helical" evidence="21">
    <location>
        <begin position="68"/>
        <end position="86"/>
    </location>
</feature>
<dbReference type="Proteomes" id="UP000249524">
    <property type="component" value="Unassembled WGS sequence"/>
</dbReference>
<feature type="transmembrane region" description="Helical" evidence="21">
    <location>
        <begin position="283"/>
        <end position="304"/>
    </location>
</feature>
<evidence type="ECO:0000256" key="14">
    <source>
        <dbReference type="ARBA" id="ARBA00032370"/>
    </source>
</evidence>
<accession>A0A328BGQ9</accession>
<dbReference type="EMBL" id="QFYS01000003">
    <property type="protein sequence ID" value="RAK66440.1"/>
    <property type="molecule type" value="Genomic_DNA"/>
</dbReference>
<name>A0A328BGQ9_9CAUL</name>
<evidence type="ECO:0000256" key="5">
    <source>
        <dbReference type="ARBA" id="ARBA00022676"/>
    </source>
</evidence>
<dbReference type="GO" id="GO:0071555">
    <property type="term" value="P:cell wall organization"/>
    <property type="evidence" value="ECO:0007669"/>
    <property type="project" value="UniProtKB-KW"/>
</dbReference>
<dbReference type="GO" id="GO:0015648">
    <property type="term" value="F:lipid-linked peptidoglycan transporter activity"/>
    <property type="evidence" value="ECO:0007669"/>
    <property type="project" value="TreeGrafter"/>
</dbReference>
<evidence type="ECO:0000313" key="23">
    <source>
        <dbReference type="Proteomes" id="UP000249524"/>
    </source>
</evidence>
<dbReference type="InterPro" id="IPR013437">
    <property type="entry name" value="FtsW"/>
</dbReference>
<comment type="similarity">
    <text evidence="16">Belongs to the SEDS family. FtsW subfamily.</text>
</comment>
<evidence type="ECO:0000256" key="8">
    <source>
        <dbReference type="ARBA" id="ARBA00022960"/>
    </source>
</evidence>
<dbReference type="EC" id="2.4.99.28" evidence="19"/>
<evidence type="ECO:0000256" key="19">
    <source>
        <dbReference type="ARBA" id="ARBA00044770"/>
    </source>
</evidence>
<evidence type="ECO:0000256" key="21">
    <source>
        <dbReference type="SAM" id="Phobius"/>
    </source>
</evidence>
<dbReference type="GO" id="GO:0051301">
    <property type="term" value="P:cell division"/>
    <property type="evidence" value="ECO:0007669"/>
    <property type="project" value="UniProtKB-KW"/>
</dbReference>
<keyword evidence="4" id="KW-0132">Cell division</keyword>
<keyword evidence="9" id="KW-0573">Peptidoglycan synthesis</keyword>
<dbReference type="GO" id="GO:0005886">
    <property type="term" value="C:plasma membrane"/>
    <property type="evidence" value="ECO:0007669"/>
    <property type="project" value="UniProtKB-SubCell"/>
</dbReference>
<dbReference type="GO" id="GO:0009252">
    <property type="term" value="P:peptidoglycan biosynthetic process"/>
    <property type="evidence" value="ECO:0007669"/>
    <property type="project" value="UniProtKB-KW"/>
</dbReference>
<dbReference type="NCBIfam" id="TIGR02614">
    <property type="entry name" value="ftsW"/>
    <property type="match status" value="1"/>
</dbReference>
<evidence type="ECO:0000256" key="11">
    <source>
        <dbReference type="ARBA" id="ARBA00023136"/>
    </source>
</evidence>
<keyword evidence="8" id="KW-0133">Cell shape</keyword>
<dbReference type="Pfam" id="PF01098">
    <property type="entry name" value="FTSW_RODA_SPOVE"/>
    <property type="match status" value="1"/>
</dbReference>
<evidence type="ECO:0000256" key="20">
    <source>
        <dbReference type="ARBA" id="ARBA00049902"/>
    </source>
</evidence>
<evidence type="ECO:0000256" key="2">
    <source>
        <dbReference type="ARBA" id="ARBA00004752"/>
    </source>
</evidence>
<comment type="subcellular location">
    <subcellularLocation>
        <location evidence="1">Cell membrane</location>
        <topology evidence="1">Multi-pass membrane protein</topology>
    </subcellularLocation>
</comment>
<feature type="transmembrane region" description="Helical" evidence="21">
    <location>
        <begin position="92"/>
        <end position="111"/>
    </location>
</feature>
<gene>
    <name evidence="22" type="primary">ftsW</name>
    <name evidence="22" type="ORF">DJ019_09365</name>
</gene>